<dbReference type="EMBL" id="JACOFW010000005">
    <property type="protein sequence ID" value="MBC3807047.1"/>
    <property type="molecule type" value="Genomic_DNA"/>
</dbReference>
<evidence type="ECO:0000313" key="1">
    <source>
        <dbReference type="EMBL" id="MBC3807047.1"/>
    </source>
</evidence>
<organism evidence="1 2">
    <name type="scientific">Undibacterium seohonense</name>
    <dbReference type="NCBI Taxonomy" id="1344950"/>
    <lineage>
        <taxon>Bacteria</taxon>
        <taxon>Pseudomonadati</taxon>
        <taxon>Pseudomonadota</taxon>
        <taxon>Betaproteobacteria</taxon>
        <taxon>Burkholderiales</taxon>
        <taxon>Oxalobacteraceae</taxon>
        <taxon>Undibacterium</taxon>
    </lineage>
</organism>
<evidence type="ECO:0000313" key="2">
    <source>
        <dbReference type="Proteomes" id="UP000648257"/>
    </source>
</evidence>
<name>A0ABR6X2A3_9BURK</name>
<proteinExistence type="predicted"/>
<comment type="caution">
    <text evidence="1">The sequence shown here is derived from an EMBL/GenBank/DDBJ whole genome shotgun (WGS) entry which is preliminary data.</text>
</comment>
<gene>
    <name evidence="1" type="ORF">H8K52_06780</name>
</gene>
<sequence>MSLPLSDYSKELLRHLAENLKISETEILAIAIQRLHNEVFIKQEPDDGPLSDEYRAYLQERADKEMKHPVVFTQSLFD</sequence>
<keyword evidence="2" id="KW-1185">Reference proteome</keyword>
<reference evidence="1 2" key="1">
    <citation type="submission" date="2020-08" db="EMBL/GenBank/DDBJ databases">
        <title>Novel species isolated from subtropical streams in China.</title>
        <authorList>
            <person name="Lu H."/>
        </authorList>
    </citation>
    <scope>NUCLEOTIDE SEQUENCE [LARGE SCALE GENOMIC DNA]</scope>
    <source>
        <strain evidence="1 2">KACC 16656</strain>
    </source>
</reference>
<protein>
    <submittedName>
        <fullName evidence="1">Uncharacterized protein</fullName>
    </submittedName>
</protein>
<dbReference type="RefSeq" id="WP_186922129.1">
    <property type="nucleotide sequence ID" value="NZ_JACOFW010000005.1"/>
</dbReference>
<dbReference type="Proteomes" id="UP000648257">
    <property type="component" value="Unassembled WGS sequence"/>
</dbReference>
<accession>A0ABR6X2A3</accession>